<proteinExistence type="predicted"/>
<name>A0A1I4YN83_9GAMM</name>
<dbReference type="RefSeq" id="WP_139224993.1">
    <property type="nucleotide sequence ID" value="NZ_FOVF01000018.1"/>
</dbReference>
<sequence>MSTVVPFKSRGVRVLLREALEQRIPMRFARERVQPGWIHGYVVGLSREFCLIAEVGDAMRFDGYVVLSIADLTQVEEDPSREFVEKALALRNEPLAIPEDFPLDSWAAIAEAAMRFAPLLSVNVIEDEDGEVSYIGQLVGIENDALLLREVDPNAHWHADAGDYGFDEIASIGFGTGYLDALWLVAGTPTDPMSPRMPVSDSVH</sequence>
<protein>
    <submittedName>
        <fullName evidence="1">Uncharacterized protein</fullName>
    </submittedName>
</protein>
<dbReference type="OrthoDB" id="5948433at2"/>
<gene>
    <name evidence="1" type="ORF">SAMN05216289_11854</name>
</gene>
<dbReference type="EMBL" id="FOVF01000018">
    <property type="protein sequence ID" value="SFN39049.1"/>
    <property type="molecule type" value="Genomic_DNA"/>
</dbReference>
<dbReference type="STRING" id="578942.SAMN05216289_11854"/>
<reference evidence="1 2" key="1">
    <citation type="submission" date="2016-10" db="EMBL/GenBank/DDBJ databases">
        <authorList>
            <person name="de Groot N.N."/>
        </authorList>
    </citation>
    <scope>NUCLEOTIDE SEQUENCE [LARGE SCALE GENOMIC DNA]</scope>
    <source>
        <strain evidence="1 2">CGMCC 1.7659</strain>
    </source>
</reference>
<evidence type="ECO:0000313" key="1">
    <source>
        <dbReference type="EMBL" id="SFN39049.1"/>
    </source>
</evidence>
<dbReference type="AlphaFoldDB" id="A0A1I4YN83"/>
<accession>A0A1I4YN83</accession>
<keyword evidence="2" id="KW-1185">Reference proteome</keyword>
<evidence type="ECO:0000313" key="2">
    <source>
        <dbReference type="Proteomes" id="UP000198575"/>
    </source>
</evidence>
<organism evidence="1 2">
    <name type="scientific">Dokdonella immobilis</name>
    <dbReference type="NCBI Taxonomy" id="578942"/>
    <lineage>
        <taxon>Bacteria</taxon>
        <taxon>Pseudomonadati</taxon>
        <taxon>Pseudomonadota</taxon>
        <taxon>Gammaproteobacteria</taxon>
        <taxon>Lysobacterales</taxon>
        <taxon>Rhodanobacteraceae</taxon>
        <taxon>Dokdonella</taxon>
    </lineage>
</organism>
<dbReference type="Proteomes" id="UP000198575">
    <property type="component" value="Unassembled WGS sequence"/>
</dbReference>